<dbReference type="PANTHER" id="PTHR43406:SF1">
    <property type="entry name" value="TRYPTOPHAN SYNTHASE ALPHA CHAIN, CHLOROPLASTIC"/>
    <property type="match status" value="1"/>
</dbReference>
<evidence type="ECO:0000256" key="5">
    <source>
        <dbReference type="ARBA" id="ARBA00022822"/>
    </source>
</evidence>
<dbReference type="Gene3D" id="3.20.20.70">
    <property type="entry name" value="Aldolase class I"/>
    <property type="match status" value="1"/>
</dbReference>
<dbReference type="GO" id="GO:0005829">
    <property type="term" value="C:cytosol"/>
    <property type="evidence" value="ECO:0007669"/>
    <property type="project" value="TreeGrafter"/>
</dbReference>
<evidence type="ECO:0000256" key="7">
    <source>
        <dbReference type="ARBA" id="ARBA00023239"/>
    </source>
</evidence>
<feature type="active site" description="Proton acceptor" evidence="9">
    <location>
        <position position="55"/>
    </location>
</feature>
<evidence type="ECO:0000256" key="9">
    <source>
        <dbReference type="HAMAP-Rule" id="MF_00131"/>
    </source>
</evidence>
<organism evidence="11 12">
    <name type="scientific">Endomicrobium proavitum</name>
    <dbReference type="NCBI Taxonomy" id="1408281"/>
    <lineage>
        <taxon>Bacteria</taxon>
        <taxon>Pseudomonadati</taxon>
        <taxon>Elusimicrobiota</taxon>
        <taxon>Endomicrobiia</taxon>
        <taxon>Endomicrobiales</taxon>
        <taxon>Endomicrobiaceae</taxon>
        <taxon>Endomicrobium</taxon>
    </lineage>
</organism>
<dbReference type="Proteomes" id="UP000035337">
    <property type="component" value="Chromosome"/>
</dbReference>
<evidence type="ECO:0000256" key="8">
    <source>
        <dbReference type="ARBA" id="ARBA00049047"/>
    </source>
</evidence>
<dbReference type="NCBIfam" id="TIGR00262">
    <property type="entry name" value="trpA"/>
    <property type="match status" value="1"/>
</dbReference>
<keyword evidence="4 9" id="KW-0028">Amino-acid biosynthesis</keyword>
<evidence type="ECO:0000256" key="6">
    <source>
        <dbReference type="ARBA" id="ARBA00023141"/>
    </source>
</evidence>
<dbReference type="UniPathway" id="UPA00035">
    <property type="reaction ID" value="UER00044"/>
</dbReference>
<dbReference type="AlphaFoldDB" id="A0A0G3WHH7"/>
<comment type="similarity">
    <text evidence="9 10">Belongs to the TrpA family.</text>
</comment>
<sequence length="257" mass="28009">MSKITEAFKNKKLFIAYLMAGDPALEKTAEYILTLQNAGAGLIEIGIPFSDPIAEGEVIQGANIRALSNSIKLNDIFDMLVQIKDKITVPLVFMTYINPLFVYGYDKFFAMCEICGISGVIVPDLPFEEQDEIKSIMKKYGIDIITLVSPTSSKERTKNIAENAQGFIYLVSSMGVTGVRSNITTNIKSIVAEIKKNTDIPVAVGFGVSKPAQVAEFSKYADGVIVGSAIVRIIEEFGENAAKPLSEYVKNMVKALS</sequence>
<dbReference type="InterPro" id="IPR013785">
    <property type="entry name" value="Aldolase_TIM"/>
</dbReference>
<comment type="pathway">
    <text evidence="2 9">Amino-acid biosynthesis; L-tryptophan biosynthesis; L-tryptophan from chorismate: step 5/5.</text>
</comment>
<keyword evidence="12" id="KW-1185">Reference proteome</keyword>
<proteinExistence type="inferred from homology"/>
<dbReference type="RefSeq" id="WP_052570628.1">
    <property type="nucleotide sequence ID" value="NZ_CP009498.1"/>
</dbReference>
<comment type="function">
    <text evidence="1 9">The alpha subunit is responsible for the aldol cleavage of indoleglycerol phosphate to indole and glyceraldehyde 3-phosphate.</text>
</comment>
<evidence type="ECO:0000256" key="4">
    <source>
        <dbReference type="ARBA" id="ARBA00022605"/>
    </source>
</evidence>
<dbReference type="STRING" id="1408281.Epro_0702"/>
<dbReference type="OrthoDB" id="9804578at2"/>
<gene>
    <name evidence="9 11" type="primary">trpA</name>
    <name evidence="11" type="ORF">Epro_0702</name>
</gene>
<accession>A0A0G3WHH7</accession>
<dbReference type="FunFam" id="3.20.20.70:FF:000037">
    <property type="entry name" value="Tryptophan synthase alpha chain"/>
    <property type="match status" value="1"/>
</dbReference>
<feature type="active site" description="Proton acceptor" evidence="9">
    <location>
        <position position="44"/>
    </location>
</feature>
<evidence type="ECO:0000256" key="2">
    <source>
        <dbReference type="ARBA" id="ARBA00004733"/>
    </source>
</evidence>
<evidence type="ECO:0000256" key="1">
    <source>
        <dbReference type="ARBA" id="ARBA00003365"/>
    </source>
</evidence>
<dbReference type="PANTHER" id="PTHR43406">
    <property type="entry name" value="TRYPTOPHAN SYNTHASE, ALPHA CHAIN"/>
    <property type="match status" value="1"/>
</dbReference>
<protein>
    <recommendedName>
        <fullName evidence="9">Tryptophan synthase alpha chain</fullName>
        <ecNumber evidence="9">4.2.1.20</ecNumber>
    </recommendedName>
</protein>
<dbReference type="PROSITE" id="PS00167">
    <property type="entry name" value="TRP_SYNTHASE_ALPHA"/>
    <property type="match status" value="1"/>
</dbReference>
<dbReference type="CDD" id="cd04724">
    <property type="entry name" value="Tryptophan_synthase_alpha"/>
    <property type="match status" value="1"/>
</dbReference>
<reference evidence="11 12" key="1">
    <citation type="submission" date="2014-09" db="EMBL/GenBank/DDBJ databases">
        <title>Complete genome sequence of Endomicrobium proavitum.</title>
        <authorList>
            <person name="Zheng H."/>
        </authorList>
    </citation>
    <scope>NUCLEOTIDE SEQUENCE [LARGE SCALE GENOMIC DNA]</scope>
    <source>
        <strain evidence="11 12">Rsa215</strain>
    </source>
</reference>
<dbReference type="Pfam" id="PF00290">
    <property type="entry name" value="Trp_syntA"/>
    <property type="match status" value="1"/>
</dbReference>
<evidence type="ECO:0000256" key="10">
    <source>
        <dbReference type="RuleBase" id="RU003662"/>
    </source>
</evidence>
<evidence type="ECO:0000313" key="12">
    <source>
        <dbReference type="Proteomes" id="UP000035337"/>
    </source>
</evidence>
<dbReference type="PATRIC" id="fig|1408281.3.peg.720"/>
<dbReference type="EC" id="4.2.1.20" evidence="9"/>
<name>A0A0G3WHH7_9BACT</name>
<dbReference type="InterPro" id="IPR002028">
    <property type="entry name" value="Trp_synthase_suA"/>
</dbReference>
<dbReference type="GO" id="GO:0004834">
    <property type="term" value="F:tryptophan synthase activity"/>
    <property type="evidence" value="ECO:0007669"/>
    <property type="project" value="UniProtKB-UniRule"/>
</dbReference>
<comment type="catalytic activity">
    <reaction evidence="8 9">
        <text>(1S,2R)-1-C-(indol-3-yl)glycerol 3-phosphate + L-serine = D-glyceraldehyde 3-phosphate + L-tryptophan + H2O</text>
        <dbReference type="Rhea" id="RHEA:10532"/>
        <dbReference type="ChEBI" id="CHEBI:15377"/>
        <dbReference type="ChEBI" id="CHEBI:33384"/>
        <dbReference type="ChEBI" id="CHEBI:57912"/>
        <dbReference type="ChEBI" id="CHEBI:58866"/>
        <dbReference type="ChEBI" id="CHEBI:59776"/>
        <dbReference type="EC" id="4.2.1.20"/>
    </reaction>
</comment>
<keyword evidence="6 9" id="KW-0057">Aromatic amino acid biosynthesis</keyword>
<dbReference type="InterPro" id="IPR011060">
    <property type="entry name" value="RibuloseP-bd_barrel"/>
</dbReference>
<keyword evidence="5 9" id="KW-0822">Tryptophan biosynthesis</keyword>
<dbReference type="HAMAP" id="MF_00131">
    <property type="entry name" value="Trp_synth_alpha"/>
    <property type="match status" value="1"/>
</dbReference>
<comment type="subunit">
    <text evidence="3 9">Tetramer of two alpha and two beta chains.</text>
</comment>
<dbReference type="KEGG" id="epo:Epro_0702"/>
<keyword evidence="7 9" id="KW-0456">Lyase</keyword>
<dbReference type="SUPFAM" id="SSF51366">
    <property type="entry name" value="Ribulose-phoshate binding barrel"/>
    <property type="match status" value="1"/>
</dbReference>
<dbReference type="EMBL" id="CP009498">
    <property type="protein sequence ID" value="AKL98081.1"/>
    <property type="molecule type" value="Genomic_DNA"/>
</dbReference>
<dbReference type="InterPro" id="IPR018204">
    <property type="entry name" value="Trp_synthase_alpha_AS"/>
</dbReference>
<evidence type="ECO:0000313" key="11">
    <source>
        <dbReference type="EMBL" id="AKL98081.1"/>
    </source>
</evidence>
<evidence type="ECO:0000256" key="3">
    <source>
        <dbReference type="ARBA" id="ARBA00011270"/>
    </source>
</evidence>